<feature type="compositionally biased region" description="Basic residues" evidence="1">
    <location>
        <begin position="412"/>
        <end position="421"/>
    </location>
</feature>
<dbReference type="AlphaFoldDB" id="A0A067CPK2"/>
<evidence type="ECO:0000313" key="3">
    <source>
        <dbReference type="EMBL" id="KDO31160.1"/>
    </source>
</evidence>
<dbReference type="OrthoDB" id="79655at2759"/>
<feature type="domain" description="Helicase-associated" evidence="2">
    <location>
        <begin position="690"/>
        <end position="761"/>
    </location>
</feature>
<feature type="compositionally biased region" description="Low complexity" evidence="1">
    <location>
        <begin position="297"/>
        <end position="311"/>
    </location>
</feature>
<proteinExistence type="predicted"/>
<dbReference type="KEGG" id="spar:SPRG_04300"/>
<dbReference type="EMBL" id="KK583199">
    <property type="protein sequence ID" value="KDO31160.1"/>
    <property type="molecule type" value="Genomic_DNA"/>
</dbReference>
<gene>
    <name evidence="3" type="ORF">SPRG_04300</name>
</gene>
<accession>A0A067CPK2</accession>
<feature type="compositionally biased region" description="Pro residues" evidence="1">
    <location>
        <begin position="450"/>
        <end position="467"/>
    </location>
</feature>
<sequence>MTLNSVPPTDTAVMAAEPRVAVAPLPSPVLTTSPCPTSTPEDVVAPVQSLVATPPSDDVEMFAAIPPPLDLDEAAPIPFYMCLPEPLPQDDVSNDSEPTTDVAATAAGAQDDDPMLDVAPTLLLNDDNDAYDLDDFAVPQIFQDDVELAHAAAVDAEAMPDVDVEPPLPELGDDIASVISILARQEALEAAIGHVPIEATLQAASHIQDLDFNLNDLLSSPEVVAPRQRPTPTPHTYTRVFDRNQNNQPVPRGEQSASSEEEYRSSTVRRSRRRPRAAQSARSRSSSPVVRQERRPSTAARSNRSRSPPVVVRRHARRRSSSSPEPDVQSSPVSARRRKRRREVAVIHTRTPRASCAMPAYDVIDLISSSEEEFDGHVQARIYSQPRSMSLRGFVVDQVSDASTSTSSFTSSRRHRRKRLRKPGDRPQARSPPRKAPSPLRPVCVSVPRPRSPSPPPQIRSPRPTPRPKSTRHVERELRFIEQERRLAQREKDKRQSERKRVDTPFPLARFNISRPEQPPPSTLSQPRAATGAERQQIFVGLVVLATNEQHRDSDHTTLPSAFTVPSHAPWPPPFWGMLVDVDAFRHAHRTGRLLASTVASLDALRFVWDTATHEWQLRLMALQRYKELYGDVSIPYGFQVPADDPMWPKDLHKVALGRVAHELRVNAASLSVVRRSQLSALGFIWDVEELQWRIWHKALRTFYRLYDHVEVPFEFNVPDKNPAWTPDCWTEKLGAVVAALRQESHVLTDERKAQLDALGFVWGPGARTKPPPRATLNAKKKRVSRRESMAMLPRVTVVPPPSAPPVLPAFNATQGKPMWQ</sequence>
<feature type="compositionally biased region" description="Basic and acidic residues" evidence="1">
    <location>
        <begin position="472"/>
        <end position="503"/>
    </location>
</feature>
<feature type="compositionally biased region" description="Low complexity" evidence="1">
    <location>
        <begin position="321"/>
        <end position="334"/>
    </location>
</feature>
<keyword evidence="4" id="KW-1185">Reference proteome</keyword>
<reference evidence="3 4" key="1">
    <citation type="journal article" date="2013" name="PLoS Genet.">
        <title>Distinctive expansion of potential virulence genes in the genome of the oomycete fish pathogen Saprolegnia parasitica.</title>
        <authorList>
            <person name="Jiang R.H."/>
            <person name="de Bruijn I."/>
            <person name="Haas B.J."/>
            <person name="Belmonte R."/>
            <person name="Lobach L."/>
            <person name="Christie J."/>
            <person name="van den Ackerveken G."/>
            <person name="Bottin A."/>
            <person name="Bulone V."/>
            <person name="Diaz-Moreno S.M."/>
            <person name="Dumas B."/>
            <person name="Fan L."/>
            <person name="Gaulin E."/>
            <person name="Govers F."/>
            <person name="Grenville-Briggs L.J."/>
            <person name="Horner N.R."/>
            <person name="Levin J.Z."/>
            <person name="Mammella M."/>
            <person name="Meijer H.J."/>
            <person name="Morris P."/>
            <person name="Nusbaum C."/>
            <person name="Oome S."/>
            <person name="Phillips A.J."/>
            <person name="van Rooyen D."/>
            <person name="Rzeszutek E."/>
            <person name="Saraiva M."/>
            <person name="Secombes C.J."/>
            <person name="Seidl M.F."/>
            <person name="Snel B."/>
            <person name="Stassen J.H."/>
            <person name="Sykes S."/>
            <person name="Tripathy S."/>
            <person name="van den Berg H."/>
            <person name="Vega-Arreguin J.C."/>
            <person name="Wawra S."/>
            <person name="Young S.K."/>
            <person name="Zeng Q."/>
            <person name="Dieguez-Uribeondo J."/>
            <person name="Russ C."/>
            <person name="Tyler B.M."/>
            <person name="van West P."/>
        </authorList>
    </citation>
    <scope>NUCLEOTIDE SEQUENCE [LARGE SCALE GENOMIC DNA]</scope>
    <source>
        <strain evidence="3 4">CBS 223.65</strain>
    </source>
</reference>
<dbReference type="VEuPathDB" id="FungiDB:SPRG_04300"/>
<dbReference type="InterPro" id="IPR005114">
    <property type="entry name" value="Helicase_assoc"/>
</dbReference>
<evidence type="ECO:0000259" key="2">
    <source>
        <dbReference type="Pfam" id="PF03457"/>
    </source>
</evidence>
<protein>
    <recommendedName>
        <fullName evidence="2">Helicase-associated domain-containing protein</fullName>
    </recommendedName>
</protein>
<feature type="domain" description="Helicase-associated" evidence="2">
    <location>
        <begin position="613"/>
        <end position="684"/>
    </location>
</feature>
<dbReference type="Pfam" id="PF03457">
    <property type="entry name" value="HA"/>
    <property type="match status" value="2"/>
</dbReference>
<dbReference type="PANTHER" id="PTHR37066">
    <property type="entry name" value="HELICASE-ASSOCIATED"/>
    <property type="match status" value="1"/>
</dbReference>
<organism evidence="3 4">
    <name type="scientific">Saprolegnia parasitica (strain CBS 223.65)</name>
    <dbReference type="NCBI Taxonomy" id="695850"/>
    <lineage>
        <taxon>Eukaryota</taxon>
        <taxon>Sar</taxon>
        <taxon>Stramenopiles</taxon>
        <taxon>Oomycota</taxon>
        <taxon>Saprolegniomycetes</taxon>
        <taxon>Saprolegniales</taxon>
        <taxon>Saprolegniaceae</taxon>
        <taxon>Saprolegnia</taxon>
    </lineage>
</organism>
<dbReference type="RefSeq" id="XP_012198285.1">
    <property type="nucleotide sequence ID" value="XM_012342895.1"/>
</dbReference>
<name>A0A067CPK2_SAPPC</name>
<evidence type="ECO:0000256" key="1">
    <source>
        <dbReference type="SAM" id="MobiDB-lite"/>
    </source>
</evidence>
<feature type="compositionally biased region" description="Low complexity" evidence="1">
    <location>
        <begin position="277"/>
        <end position="290"/>
    </location>
</feature>
<evidence type="ECO:0000313" key="4">
    <source>
        <dbReference type="Proteomes" id="UP000030745"/>
    </source>
</evidence>
<dbReference type="OMA" id="WRIWHKA"/>
<feature type="compositionally biased region" description="Basic residues" evidence="1">
    <location>
        <begin position="267"/>
        <end position="276"/>
    </location>
</feature>
<dbReference type="GeneID" id="24126755"/>
<feature type="region of interest" description="Disordered" evidence="1">
    <location>
        <begin position="223"/>
        <end position="348"/>
    </location>
</feature>
<feature type="region of interest" description="Disordered" evidence="1">
    <location>
        <begin position="400"/>
        <end position="531"/>
    </location>
</feature>
<dbReference type="STRING" id="695850.A0A067CPK2"/>
<dbReference type="PANTHER" id="PTHR37066:SF1">
    <property type="entry name" value="LNS2_PITP DOMAIN-CONTAINING PROTEIN"/>
    <property type="match status" value="1"/>
</dbReference>
<dbReference type="Proteomes" id="UP000030745">
    <property type="component" value="Unassembled WGS sequence"/>
</dbReference>